<dbReference type="Proteomes" id="UP000885317">
    <property type="component" value="Unassembled WGS sequence"/>
</dbReference>
<name>A0A3R0U5W7_SALER</name>
<reference evidence="1" key="1">
    <citation type="submission" date="2018-10" db="EMBL/GenBank/DDBJ databases">
        <authorList>
            <consortium name="PulseNet: The National Subtyping Network for Foodborne Disease Surveillance"/>
            <person name="Tarr C.L."/>
            <person name="Trees E."/>
            <person name="Katz L.S."/>
            <person name="Carleton-Romer H.A."/>
            <person name="Stroika S."/>
            <person name="Kucerova Z."/>
            <person name="Roache K.F."/>
            <person name="Sabol A.L."/>
            <person name="Besser J."/>
            <person name="Gerner-Smidt P."/>
        </authorList>
    </citation>
    <scope>NUCLEOTIDE SEQUENCE [LARGE SCALE GENOMIC DNA]</scope>
    <source>
        <strain evidence="1">PNUSAS056479</strain>
    </source>
</reference>
<protein>
    <submittedName>
        <fullName evidence="1">Uncharacterized protein</fullName>
    </submittedName>
</protein>
<dbReference type="AlphaFoldDB" id="A0A3R0U5W7"/>
<evidence type="ECO:0000313" key="1">
    <source>
        <dbReference type="EMBL" id="MLE32566.1"/>
    </source>
</evidence>
<dbReference type="EMBL" id="RUTY01000031">
    <property type="protein sequence ID" value="MLE32566.1"/>
    <property type="molecule type" value="Genomic_DNA"/>
</dbReference>
<accession>A0A3R0U5W7</accession>
<sequence>MDPGFYHVVVFLDQDTVWNGIPEHTRLSALERRLCNAWCSTPGLSGTQVDIPVCGRTRDNIFLLNRDAPGIQDEINRLTWHLSDMVRDRHHVTAPEARVLESSVW</sequence>
<organism evidence="1">
    <name type="scientific">Salmonella enterica</name>
    <name type="common">Salmonella choleraesuis</name>
    <dbReference type="NCBI Taxonomy" id="28901"/>
    <lineage>
        <taxon>Bacteria</taxon>
        <taxon>Pseudomonadati</taxon>
        <taxon>Pseudomonadota</taxon>
        <taxon>Gammaproteobacteria</taxon>
        <taxon>Enterobacterales</taxon>
        <taxon>Enterobacteriaceae</taxon>
        <taxon>Salmonella</taxon>
    </lineage>
</organism>
<comment type="caution">
    <text evidence="1">The sequence shown here is derived from an EMBL/GenBank/DDBJ whole genome shotgun (WGS) entry which is preliminary data.</text>
</comment>
<gene>
    <name evidence="1" type="ORF">EBH50_22075</name>
</gene>
<proteinExistence type="predicted"/>